<evidence type="ECO:0000256" key="1">
    <source>
        <dbReference type="SAM" id="MobiDB-lite"/>
    </source>
</evidence>
<feature type="compositionally biased region" description="Basic residues" evidence="1">
    <location>
        <begin position="12"/>
        <end position="47"/>
    </location>
</feature>
<evidence type="ECO:0000313" key="2">
    <source>
        <dbReference type="EMBL" id="CAF4255176.1"/>
    </source>
</evidence>
<feature type="region of interest" description="Disordered" evidence="1">
    <location>
        <begin position="1"/>
        <end position="185"/>
    </location>
</feature>
<comment type="caution">
    <text evidence="2">The sequence shown here is derived from an EMBL/GenBank/DDBJ whole genome shotgun (WGS) entry which is preliminary data.</text>
</comment>
<evidence type="ECO:0000313" key="3">
    <source>
        <dbReference type="Proteomes" id="UP000663868"/>
    </source>
</evidence>
<name>A0A820EZZ3_9BILA</name>
<proteinExistence type="predicted"/>
<feature type="compositionally biased region" description="Basic and acidic residues" evidence="1">
    <location>
        <begin position="105"/>
        <end position="185"/>
    </location>
</feature>
<feature type="compositionally biased region" description="Basic and acidic residues" evidence="1">
    <location>
        <begin position="48"/>
        <end position="76"/>
    </location>
</feature>
<dbReference type="Proteomes" id="UP000663868">
    <property type="component" value="Unassembled WGS sequence"/>
</dbReference>
<dbReference type="AlphaFoldDB" id="A0A820EZZ3"/>
<sequence>MAENGSSTRELNKRHRSTSKEREHRHHRSHRDGNEKKHRHSSPKRSSKSPEPKRRQPDEITKVKRSNNDDKEDEKTVGNGTTTINDEINNRNIKTKQVPLSLEEMVERNKKEQEAISKPKFLTKQEREAEALRRRQEEADSIRKRNDELRKKHAEFSKEGEQAAIKDDRERERRERERTRHRNDK</sequence>
<dbReference type="EMBL" id="CAJOBB010011063">
    <property type="protein sequence ID" value="CAF4255176.1"/>
    <property type="molecule type" value="Genomic_DNA"/>
</dbReference>
<reference evidence="2" key="1">
    <citation type="submission" date="2021-02" db="EMBL/GenBank/DDBJ databases">
        <authorList>
            <person name="Nowell W R."/>
        </authorList>
    </citation>
    <scope>NUCLEOTIDE SEQUENCE</scope>
</reference>
<organism evidence="2 3">
    <name type="scientific">Adineta steineri</name>
    <dbReference type="NCBI Taxonomy" id="433720"/>
    <lineage>
        <taxon>Eukaryota</taxon>
        <taxon>Metazoa</taxon>
        <taxon>Spiralia</taxon>
        <taxon>Gnathifera</taxon>
        <taxon>Rotifera</taxon>
        <taxon>Eurotatoria</taxon>
        <taxon>Bdelloidea</taxon>
        <taxon>Adinetida</taxon>
        <taxon>Adinetidae</taxon>
        <taxon>Adineta</taxon>
    </lineage>
</organism>
<feature type="compositionally biased region" description="Polar residues" evidence="1">
    <location>
        <begin position="78"/>
        <end position="92"/>
    </location>
</feature>
<feature type="non-terminal residue" evidence="2">
    <location>
        <position position="185"/>
    </location>
</feature>
<protein>
    <submittedName>
        <fullName evidence="2">Uncharacterized protein</fullName>
    </submittedName>
</protein>
<gene>
    <name evidence="2" type="ORF">KXQ929_LOCUS43030</name>
</gene>
<accession>A0A820EZZ3</accession>